<evidence type="ECO:0000313" key="1">
    <source>
        <dbReference type="EMBL" id="TGK18008.1"/>
    </source>
</evidence>
<dbReference type="RefSeq" id="WP_135813662.1">
    <property type="nucleotide sequence ID" value="NZ_RQEV01000011.1"/>
</dbReference>
<gene>
    <name evidence="1" type="ORF">EHO61_11145</name>
</gene>
<proteinExistence type="predicted"/>
<accession>A0A4R9GNU5</accession>
<reference evidence="1" key="1">
    <citation type="journal article" date="2019" name="PLoS Negl. Trop. Dis.">
        <title>Revisiting the worldwide diversity of Leptospira species in the environment.</title>
        <authorList>
            <person name="Vincent A.T."/>
            <person name="Schiettekatte O."/>
            <person name="Bourhy P."/>
            <person name="Veyrier F.J."/>
            <person name="Picardeau M."/>
        </authorList>
    </citation>
    <scope>NUCLEOTIDE SEQUENCE [LARGE SCALE GENOMIC DNA]</scope>
    <source>
        <strain evidence="1">SCS5</strain>
    </source>
</reference>
<name>A0A4R9GNU5_9LEPT</name>
<dbReference type="AlphaFoldDB" id="A0A4R9GNU5"/>
<dbReference type="EMBL" id="RQEV01000011">
    <property type="protein sequence ID" value="TGK18008.1"/>
    <property type="molecule type" value="Genomic_DNA"/>
</dbReference>
<evidence type="ECO:0008006" key="3">
    <source>
        <dbReference type="Google" id="ProtNLM"/>
    </source>
</evidence>
<protein>
    <recommendedName>
        <fullName evidence="3">Nucleotidyltransferase domain-containing protein</fullName>
    </recommendedName>
</protein>
<organism evidence="1 2">
    <name type="scientific">Leptospira fluminis</name>
    <dbReference type="NCBI Taxonomy" id="2484979"/>
    <lineage>
        <taxon>Bacteria</taxon>
        <taxon>Pseudomonadati</taxon>
        <taxon>Spirochaetota</taxon>
        <taxon>Spirochaetia</taxon>
        <taxon>Leptospirales</taxon>
        <taxon>Leptospiraceae</taxon>
        <taxon>Leptospira</taxon>
    </lineage>
</organism>
<keyword evidence="2" id="KW-1185">Reference proteome</keyword>
<comment type="caution">
    <text evidence="1">The sequence shown here is derived from an EMBL/GenBank/DDBJ whole genome shotgun (WGS) entry which is preliminary data.</text>
</comment>
<evidence type="ECO:0000313" key="2">
    <source>
        <dbReference type="Proteomes" id="UP000297855"/>
    </source>
</evidence>
<dbReference type="Proteomes" id="UP000297855">
    <property type="component" value="Unassembled WGS sequence"/>
</dbReference>
<dbReference type="OrthoDB" id="333920at2"/>
<sequence length="225" mass="26123">MTLPGFNDNPTIQKFIGLKKFFRSHETRISRERIEDFKKFSKLINYGGDEVAFDILGSLNFGQATADSDTDIVMYTRCEDGKMGECGLENCYKISLFKHMFLNLVTFEHNSHAYKLEIVDCINLNQLEKDIRENDESSALLIRFCFYRSICRGVNRKLLHRYENLISERLPLWESITKSVEECFDGIIVSSQHTYSFHKYAGRLEEKGIKLPGSMAAKIKDYLKQ</sequence>